<organism evidence="12">
    <name type="scientific">Propionibacterium freudenreichii subsp. freudenreichii</name>
    <dbReference type="NCBI Taxonomy" id="66712"/>
    <lineage>
        <taxon>Bacteria</taxon>
        <taxon>Bacillati</taxon>
        <taxon>Actinomycetota</taxon>
        <taxon>Actinomycetes</taxon>
        <taxon>Propionibacteriales</taxon>
        <taxon>Propionibacteriaceae</taxon>
        <taxon>Propionibacterium</taxon>
    </lineage>
</organism>
<dbReference type="InterPro" id="IPR025828">
    <property type="entry name" value="Put_sensor_dom"/>
</dbReference>
<dbReference type="InterPro" id="IPR050482">
    <property type="entry name" value="Sensor_HK_TwoCompSys"/>
</dbReference>
<keyword evidence="6 12" id="KW-0418">Kinase</keyword>
<dbReference type="GeneID" id="61221123"/>
<evidence type="ECO:0000256" key="5">
    <source>
        <dbReference type="ARBA" id="ARBA00022741"/>
    </source>
</evidence>
<reference evidence="12" key="1">
    <citation type="submission" date="2014-08" db="EMBL/GenBank/DDBJ databases">
        <authorList>
            <person name="Falentin Helene"/>
        </authorList>
    </citation>
    <scope>NUCLEOTIDE SEQUENCE</scope>
</reference>
<dbReference type="EMBL" id="LM676388">
    <property type="protein sequence ID" value="CEP26050.1"/>
    <property type="molecule type" value="Genomic_DNA"/>
</dbReference>
<gene>
    <name evidence="12" type="ORF">PFCIRM138_03765</name>
</gene>
<feature type="transmembrane region" description="Helical" evidence="10">
    <location>
        <begin position="207"/>
        <end position="227"/>
    </location>
</feature>
<evidence type="ECO:0000256" key="8">
    <source>
        <dbReference type="ARBA" id="ARBA00023012"/>
    </source>
</evidence>
<dbReference type="AlphaFoldDB" id="A0A068VRD7"/>
<name>A0A068VRD7_PROFF</name>
<keyword evidence="4" id="KW-0808">Transferase</keyword>
<dbReference type="GO" id="GO:0046983">
    <property type="term" value="F:protein dimerization activity"/>
    <property type="evidence" value="ECO:0007669"/>
    <property type="project" value="InterPro"/>
</dbReference>
<dbReference type="GO" id="GO:0000155">
    <property type="term" value="F:phosphorelay sensor kinase activity"/>
    <property type="evidence" value="ECO:0007669"/>
    <property type="project" value="InterPro"/>
</dbReference>
<evidence type="ECO:0000313" key="12">
    <source>
        <dbReference type="EMBL" id="CEP26050.1"/>
    </source>
</evidence>
<dbReference type="Gene3D" id="3.30.565.10">
    <property type="entry name" value="Histidine kinase-like ATPase, C-terminal domain"/>
    <property type="match status" value="1"/>
</dbReference>
<keyword evidence="5" id="KW-0547">Nucleotide-binding</keyword>
<dbReference type="InterPro" id="IPR011712">
    <property type="entry name" value="Sig_transdc_His_kin_sub3_dim/P"/>
</dbReference>
<feature type="compositionally biased region" description="Polar residues" evidence="9">
    <location>
        <begin position="1"/>
        <end position="24"/>
    </location>
</feature>
<feature type="transmembrane region" description="Helical" evidence="10">
    <location>
        <begin position="145"/>
        <end position="166"/>
    </location>
</feature>
<comment type="catalytic activity">
    <reaction evidence="1">
        <text>ATP + protein L-histidine = ADP + protein N-phospho-L-histidine.</text>
        <dbReference type="EC" id="2.7.13.3"/>
    </reaction>
</comment>
<keyword evidence="10" id="KW-0812">Transmembrane</keyword>
<evidence type="ECO:0000256" key="4">
    <source>
        <dbReference type="ARBA" id="ARBA00022679"/>
    </source>
</evidence>
<protein>
    <recommendedName>
        <fullName evidence="2">histidine kinase</fullName>
        <ecNumber evidence="2">2.7.13.3</ecNumber>
    </recommendedName>
</protein>
<dbReference type="GO" id="GO:0005524">
    <property type="term" value="F:ATP binding"/>
    <property type="evidence" value="ECO:0007669"/>
    <property type="project" value="UniProtKB-KW"/>
</dbReference>
<evidence type="ECO:0000256" key="6">
    <source>
        <dbReference type="ARBA" id="ARBA00022777"/>
    </source>
</evidence>
<feature type="transmembrane region" description="Helical" evidence="10">
    <location>
        <begin position="74"/>
        <end position="95"/>
    </location>
</feature>
<evidence type="ECO:0000256" key="9">
    <source>
        <dbReference type="SAM" id="MobiDB-lite"/>
    </source>
</evidence>
<dbReference type="PANTHER" id="PTHR24421">
    <property type="entry name" value="NITRATE/NITRITE SENSOR PROTEIN NARX-RELATED"/>
    <property type="match status" value="1"/>
</dbReference>
<dbReference type="RefSeq" id="WP_080713532.1">
    <property type="nucleotide sequence ID" value="NZ_HG975475.1"/>
</dbReference>
<accession>A0A068VRD7</accession>
<dbReference type="EC" id="2.7.13.3" evidence="2"/>
<dbReference type="InterPro" id="IPR003594">
    <property type="entry name" value="HATPase_dom"/>
</dbReference>
<dbReference type="GO" id="GO:0016020">
    <property type="term" value="C:membrane"/>
    <property type="evidence" value="ECO:0007669"/>
    <property type="project" value="InterPro"/>
</dbReference>
<keyword evidence="8" id="KW-0902">Two-component regulatory system</keyword>
<dbReference type="SMART" id="SM00387">
    <property type="entry name" value="HATPase_c"/>
    <property type="match status" value="1"/>
</dbReference>
<dbReference type="PANTHER" id="PTHR24421:SF10">
    <property type="entry name" value="NITRATE_NITRITE SENSOR PROTEIN NARQ"/>
    <property type="match status" value="1"/>
</dbReference>
<dbReference type="Pfam" id="PF13796">
    <property type="entry name" value="Sensor"/>
    <property type="match status" value="1"/>
</dbReference>
<dbReference type="Pfam" id="PF07730">
    <property type="entry name" value="HisKA_3"/>
    <property type="match status" value="1"/>
</dbReference>
<feature type="transmembrane region" description="Helical" evidence="10">
    <location>
        <begin position="47"/>
        <end position="68"/>
    </location>
</feature>
<evidence type="ECO:0000256" key="1">
    <source>
        <dbReference type="ARBA" id="ARBA00000085"/>
    </source>
</evidence>
<feature type="region of interest" description="Disordered" evidence="9">
    <location>
        <begin position="1"/>
        <end position="28"/>
    </location>
</feature>
<keyword evidence="3" id="KW-0597">Phosphoprotein</keyword>
<evidence type="ECO:0000256" key="3">
    <source>
        <dbReference type="ARBA" id="ARBA00022553"/>
    </source>
</evidence>
<evidence type="ECO:0000256" key="10">
    <source>
        <dbReference type="SAM" id="Phobius"/>
    </source>
</evidence>
<evidence type="ECO:0000259" key="11">
    <source>
        <dbReference type="SMART" id="SM00387"/>
    </source>
</evidence>
<dbReference type="InterPro" id="IPR036890">
    <property type="entry name" value="HATPase_C_sf"/>
</dbReference>
<keyword evidence="10" id="KW-0472">Membrane</keyword>
<dbReference type="Gene3D" id="1.20.5.1930">
    <property type="match status" value="1"/>
</dbReference>
<keyword evidence="7" id="KW-0067">ATP-binding</keyword>
<feature type="domain" description="Histidine kinase/HSP90-like ATPase" evidence="11">
    <location>
        <begin position="378"/>
        <end position="495"/>
    </location>
</feature>
<dbReference type="SUPFAM" id="SSF55874">
    <property type="entry name" value="ATPase domain of HSP90 chaperone/DNA topoisomerase II/histidine kinase"/>
    <property type="match status" value="1"/>
</dbReference>
<proteinExistence type="predicted"/>
<evidence type="ECO:0000256" key="2">
    <source>
        <dbReference type="ARBA" id="ARBA00012438"/>
    </source>
</evidence>
<keyword evidence="10" id="KW-1133">Transmembrane helix</keyword>
<sequence>MTSISGSPASLRTANGDPTVTRSDAPTEPPSLMLGGVWSWRHVPGRLGYLLGGLPWAVVTFSVLISLLSAGIPLLILTPLGMACLWALVICARAVGAGERARLRWAGTTPIEAPAPAPSGSPTLWRRAWQAILDVDAWRAVAHNVVNFIVSMVSFSLVAVWLAVIAQGVSTWLDTHWIRLSADINTLGDLLLPASMRSAMGVHIADTALAVIALVTLPVLTFALVWMHRLLGGALLSANKSRELTRRISELNRRVGKLADAHSASADAEGEALRRLERNVHDGPQQQLLRMQMDLDTAKRHLADDPQRAAAMLDELRDRSQDTLEELRDLSRGLVHPLLVERGLGAALESLAERATLPVRVTNHLPEQLDRPQGIEQTSAQGLLLATSELLANVAKHAQASSAEIMVDALPAGSPQATNPGAQGPCPTLTDPARTDQPPAVQVRVRDNGVGGAVVVPGHGLDGVARRMQGLGGSFTLASPAGGPTTITLRIPLTDWSNRA</sequence>
<evidence type="ECO:0000256" key="7">
    <source>
        <dbReference type="ARBA" id="ARBA00022840"/>
    </source>
</evidence>